<dbReference type="PANTHER" id="PTHR45737">
    <property type="entry name" value="VON WILLEBRAND FACTOR A DOMAIN-CONTAINING PROTEIN 5A"/>
    <property type="match status" value="1"/>
</dbReference>
<comment type="caution">
    <text evidence="2">The sequence shown here is derived from an EMBL/GenBank/DDBJ whole genome shotgun (WGS) entry which is preliminary data.</text>
</comment>
<sequence>TSAPTKMPPVYANDRLIAYALANDPTFVFIHNSSVELHTDHNRLGEAKIDCIPQVSNNGTIARLAAKALILELQHSKLPSSIGQNHSVSNNGTIARLAAKALILELQHSKLPSSIGQNHSGSLQSRFQHNQPSPTPTVDEKEITKKRIIELSLKYQILSPHTAFIGVEKRVNSSNADMVLREVPIQISAGDEHLFEFQQKMDFCAPTIQYCAMPPSALRASMNQSNLS</sequence>
<feature type="non-terminal residue" evidence="2">
    <location>
        <position position="228"/>
    </location>
</feature>
<dbReference type="PANTHER" id="PTHR45737:SF6">
    <property type="entry name" value="VON WILLEBRAND FACTOR A DOMAIN-CONTAINING PROTEIN 5A"/>
    <property type="match status" value="1"/>
</dbReference>
<feature type="region of interest" description="Disordered" evidence="1">
    <location>
        <begin position="114"/>
        <end position="140"/>
    </location>
</feature>
<dbReference type="AlphaFoldDB" id="A0A816M776"/>
<feature type="non-terminal residue" evidence="2">
    <location>
        <position position="1"/>
    </location>
</feature>
<reference evidence="2" key="1">
    <citation type="submission" date="2021-02" db="EMBL/GenBank/DDBJ databases">
        <authorList>
            <person name="Nowell W R."/>
        </authorList>
    </citation>
    <scope>NUCLEOTIDE SEQUENCE</scope>
</reference>
<dbReference type="EMBL" id="CAJNRF010000500">
    <property type="protein sequence ID" value="CAF1964728.1"/>
    <property type="molecule type" value="Genomic_DNA"/>
</dbReference>
<feature type="compositionally biased region" description="Polar residues" evidence="1">
    <location>
        <begin position="114"/>
        <end position="132"/>
    </location>
</feature>
<name>A0A816M776_9BILA</name>
<organism evidence="2 3">
    <name type="scientific">Rotaria magnacalcarata</name>
    <dbReference type="NCBI Taxonomy" id="392030"/>
    <lineage>
        <taxon>Eukaryota</taxon>
        <taxon>Metazoa</taxon>
        <taxon>Spiralia</taxon>
        <taxon>Gnathifera</taxon>
        <taxon>Rotifera</taxon>
        <taxon>Eurotatoria</taxon>
        <taxon>Bdelloidea</taxon>
        <taxon>Philodinida</taxon>
        <taxon>Philodinidae</taxon>
        <taxon>Rotaria</taxon>
    </lineage>
</organism>
<accession>A0A816M776</accession>
<evidence type="ECO:0000313" key="3">
    <source>
        <dbReference type="Proteomes" id="UP000663856"/>
    </source>
</evidence>
<protein>
    <submittedName>
        <fullName evidence="2">Uncharacterized protein</fullName>
    </submittedName>
</protein>
<dbReference type="Proteomes" id="UP000663856">
    <property type="component" value="Unassembled WGS sequence"/>
</dbReference>
<proteinExistence type="predicted"/>
<gene>
    <name evidence="2" type="ORF">WKI299_LOCUS3023</name>
</gene>
<evidence type="ECO:0000256" key="1">
    <source>
        <dbReference type="SAM" id="MobiDB-lite"/>
    </source>
</evidence>
<evidence type="ECO:0000313" key="2">
    <source>
        <dbReference type="EMBL" id="CAF1964728.1"/>
    </source>
</evidence>